<accession>A0A8D4VUE9</accession>
<comment type="function">
    <text evidence="15">Plays a critical role in recombination and DNA repair. Helps process Holliday junction intermediates to mature products by catalyzing branch migration. Has replication fork regression activity, unwinds stalled or blocked replication forks to make a HJ that can be resolved. Has a DNA unwinding activity characteristic of a DNA helicase with 3'-5' polarity.</text>
</comment>
<evidence type="ECO:0000256" key="5">
    <source>
        <dbReference type="ARBA" id="ARBA00022801"/>
    </source>
</evidence>
<dbReference type="NCBIfam" id="NF008163">
    <property type="entry name" value="PRK10917.1-1"/>
    <property type="match status" value="1"/>
</dbReference>
<dbReference type="PROSITE" id="PS51192">
    <property type="entry name" value="HELICASE_ATP_BIND_1"/>
    <property type="match status" value="1"/>
</dbReference>
<dbReference type="InterPro" id="IPR014001">
    <property type="entry name" value="Helicase_ATP-bd"/>
</dbReference>
<keyword evidence="19" id="KW-1185">Reference proteome</keyword>
<keyword evidence="10 15" id="KW-0234">DNA repair</keyword>
<organism evidence="18 19">
    <name type="scientific">Methylogaea oryzae</name>
    <dbReference type="NCBI Taxonomy" id="1295382"/>
    <lineage>
        <taxon>Bacteria</taxon>
        <taxon>Pseudomonadati</taxon>
        <taxon>Pseudomonadota</taxon>
        <taxon>Gammaproteobacteria</taxon>
        <taxon>Methylococcales</taxon>
        <taxon>Methylococcaceae</taxon>
        <taxon>Methylogaea</taxon>
    </lineage>
</organism>
<evidence type="ECO:0000256" key="15">
    <source>
        <dbReference type="RuleBase" id="RU363016"/>
    </source>
</evidence>
<dbReference type="InterPro" id="IPR045562">
    <property type="entry name" value="RecG_dom3_C"/>
</dbReference>
<comment type="catalytic activity">
    <reaction evidence="14 15">
        <text>ATP + H2O = ADP + phosphate + H(+)</text>
        <dbReference type="Rhea" id="RHEA:13065"/>
        <dbReference type="ChEBI" id="CHEBI:15377"/>
        <dbReference type="ChEBI" id="CHEBI:15378"/>
        <dbReference type="ChEBI" id="CHEBI:30616"/>
        <dbReference type="ChEBI" id="CHEBI:43474"/>
        <dbReference type="ChEBI" id="CHEBI:456216"/>
        <dbReference type="EC" id="5.6.2.4"/>
    </reaction>
</comment>
<dbReference type="PANTHER" id="PTHR47964">
    <property type="entry name" value="ATP-DEPENDENT DNA HELICASE HOMOLOG RECG, CHLOROPLASTIC"/>
    <property type="match status" value="1"/>
</dbReference>
<dbReference type="PANTHER" id="PTHR47964:SF1">
    <property type="entry name" value="ATP-DEPENDENT DNA HELICASE HOMOLOG RECG, CHLOROPLASTIC"/>
    <property type="match status" value="1"/>
</dbReference>
<feature type="domain" description="Helicase C-terminal" evidence="17">
    <location>
        <begin position="513"/>
        <end position="659"/>
    </location>
</feature>
<evidence type="ECO:0000256" key="3">
    <source>
        <dbReference type="ARBA" id="ARBA00022741"/>
    </source>
</evidence>
<name>A0A8D4VUE9_9GAMM</name>
<evidence type="ECO:0000256" key="7">
    <source>
        <dbReference type="ARBA" id="ARBA00022840"/>
    </source>
</evidence>
<evidence type="ECO:0000256" key="6">
    <source>
        <dbReference type="ARBA" id="ARBA00022806"/>
    </source>
</evidence>
<dbReference type="Proteomes" id="UP000824988">
    <property type="component" value="Chromosome"/>
</dbReference>
<dbReference type="Pfam" id="PF00270">
    <property type="entry name" value="DEAD"/>
    <property type="match status" value="1"/>
</dbReference>
<keyword evidence="6 15" id="KW-0347">Helicase</keyword>
<dbReference type="InterPro" id="IPR011545">
    <property type="entry name" value="DEAD/DEAH_box_helicase_dom"/>
</dbReference>
<evidence type="ECO:0000256" key="8">
    <source>
        <dbReference type="ARBA" id="ARBA00023125"/>
    </source>
</evidence>
<keyword evidence="4 15" id="KW-0227">DNA damage</keyword>
<keyword evidence="3 15" id="KW-0547">Nucleotide-binding</keyword>
<dbReference type="InterPro" id="IPR033454">
    <property type="entry name" value="RecG_wedge"/>
</dbReference>
<evidence type="ECO:0000256" key="11">
    <source>
        <dbReference type="ARBA" id="ARBA00023235"/>
    </source>
</evidence>
<dbReference type="Pfam" id="PF00271">
    <property type="entry name" value="Helicase_C"/>
    <property type="match status" value="1"/>
</dbReference>
<dbReference type="RefSeq" id="WP_221047697.1">
    <property type="nucleotide sequence ID" value="NZ_AP019782.1"/>
</dbReference>
<dbReference type="EMBL" id="AP019782">
    <property type="protein sequence ID" value="BBL72679.1"/>
    <property type="molecule type" value="Genomic_DNA"/>
</dbReference>
<dbReference type="Pfam" id="PF17191">
    <property type="entry name" value="RecG_wedge"/>
    <property type="match status" value="1"/>
</dbReference>
<comment type="similarity">
    <text evidence="1 15">Belongs to the helicase family. RecG subfamily.</text>
</comment>
<dbReference type="InterPro" id="IPR047112">
    <property type="entry name" value="RecG/Mfd"/>
</dbReference>
<dbReference type="InterPro" id="IPR004609">
    <property type="entry name" value="ATP-dep_DNA_helicase_RecG"/>
</dbReference>
<dbReference type="KEGG" id="moz:MoryE10_32850"/>
<proteinExistence type="inferred from homology"/>
<dbReference type="GO" id="GO:0005524">
    <property type="term" value="F:ATP binding"/>
    <property type="evidence" value="ECO:0007669"/>
    <property type="project" value="UniProtKB-KW"/>
</dbReference>
<dbReference type="GO" id="GO:0006281">
    <property type="term" value="P:DNA repair"/>
    <property type="evidence" value="ECO:0007669"/>
    <property type="project" value="UniProtKB-UniRule"/>
</dbReference>
<dbReference type="NCBIfam" id="NF008168">
    <property type="entry name" value="PRK10917.2-2"/>
    <property type="match status" value="1"/>
</dbReference>
<evidence type="ECO:0000256" key="14">
    <source>
        <dbReference type="ARBA" id="ARBA00048988"/>
    </source>
</evidence>
<feature type="domain" description="Helicase ATP-binding" evidence="16">
    <location>
        <begin position="315"/>
        <end position="480"/>
    </location>
</feature>
<dbReference type="NCBIfam" id="TIGR00643">
    <property type="entry name" value="recG"/>
    <property type="match status" value="1"/>
</dbReference>
<keyword evidence="11" id="KW-0413">Isomerase</keyword>
<dbReference type="InterPro" id="IPR001650">
    <property type="entry name" value="Helicase_C-like"/>
</dbReference>
<keyword evidence="5 15" id="KW-0378">Hydrolase</keyword>
<evidence type="ECO:0000256" key="13">
    <source>
        <dbReference type="ARBA" id="ARBA00034808"/>
    </source>
</evidence>
<reference evidence="18" key="1">
    <citation type="submission" date="2019-06" db="EMBL/GenBank/DDBJ databases">
        <title>Complete genome sequence of Methylogaea oryzae strain JCM16910.</title>
        <authorList>
            <person name="Asakawa S."/>
        </authorList>
    </citation>
    <scope>NUCLEOTIDE SEQUENCE</scope>
    <source>
        <strain evidence="18">E10</strain>
    </source>
</reference>
<dbReference type="CDD" id="cd04488">
    <property type="entry name" value="RecG_wedge_OBF"/>
    <property type="match status" value="1"/>
</dbReference>
<dbReference type="FunFam" id="3.40.50.300:FF:000391">
    <property type="entry name" value="ATP-dependent DNA helicase RecG"/>
    <property type="match status" value="1"/>
</dbReference>
<keyword evidence="8" id="KW-0238">DNA-binding</keyword>
<dbReference type="EC" id="5.6.2.4" evidence="13 15"/>
<evidence type="ECO:0000313" key="18">
    <source>
        <dbReference type="EMBL" id="BBL72679.1"/>
    </source>
</evidence>
<keyword evidence="9 15" id="KW-0233">DNA recombination</keyword>
<protein>
    <recommendedName>
        <fullName evidence="2 15">ATP-dependent DNA helicase RecG</fullName>
        <ecNumber evidence="13 15">5.6.2.4</ecNumber>
    </recommendedName>
</protein>
<dbReference type="GO" id="GO:0016787">
    <property type="term" value="F:hydrolase activity"/>
    <property type="evidence" value="ECO:0007669"/>
    <property type="project" value="UniProtKB-KW"/>
</dbReference>
<evidence type="ECO:0000256" key="2">
    <source>
        <dbReference type="ARBA" id="ARBA00017846"/>
    </source>
</evidence>
<evidence type="ECO:0000256" key="4">
    <source>
        <dbReference type="ARBA" id="ARBA00022763"/>
    </source>
</evidence>
<gene>
    <name evidence="18" type="primary">recG</name>
    <name evidence="18" type="ORF">MoryE10_32850</name>
</gene>
<evidence type="ECO:0000256" key="9">
    <source>
        <dbReference type="ARBA" id="ARBA00023172"/>
    </source>
</evidence>
<dbReference type="SMART" id="SM00490">
    <property type="entry name" value="HELICc"/>
    <property type="match status" value="1"/>
</dbReference>
<evidence type="ECO:0000256" key="1">
    <source>
        <dbReference type="ARBA" id="ARBA00007504"/>
    </source>
</evidence>
<dbReference type="AlphaFoldDB" id="A0A8D4VUE9"/>
<dbReference type="GO" id="GO:0006310">
    <property type="term" value="P:DNA recombination"/>
    <property type="evidence" value="ECO:0007669"/>
    <property type="project" value="UniProtKB-UniRule"/>
</dbReference>
<evidence type="ECO:0000259" key="16">
    <source>
        <dbReference type="PROSITE" id="PS51192"/>
    </source>
</evidence>
<dbReference type="GO" id="GO:0003677">
    <property type="term" value="F:DNA binding"/>
    <property type="evidence" value="ECO:0007669"/>
    <property type="project" value="UniProtKB-KW"/>
</dbReference>
<dbReference type="SMART" id="SM00487">
    <property type="entry name" value="DEXDc"/>
    <property type="match status" value="1"/>
</dbReference>
<dbReference type="Pfam" id="PF19833">
    <property type="entry name" value="RecG_dom3_C"/>
    <property type="match status" value="1"/>
</dbReference>
<dbReference type="GO" id="GO:0043138">
    <property type="term" value="F:3'-5' DNA helicase activity"/>
    <property type="evidence" value="ECO:0007669"/>
    <property type="project" value="UniProtKB-EC"/>
</dbReference>
<evidence type="ECO:0000259" key="17">
    <source>
        <dbReference type="PROSITE" id="PS51194"/>
    </source>
</evidence>
<sequence>MNERPSWEQTPVAALKGAGAATAAKLEKLGIRSVGDLLFHLPLRYEDRTRVTPIGALQPGSSALAQGRVELTELVPKGRRSLVCRIGDGTGHLYLRFFHFTQRQREQLARGALLACFGEARNGFYGLEMVHPEYHFVDALTMEPAEGGLTAVYPLTEGVRQQTLRRLTAQAVNLLKAHELSDWLPESIRRERRWPGLSEALITLHCPPSGTSDAAQALTPALSLGKREPEGGFQEALAGPLRGGFQEAIERARQRLAFEELLAHHLSLTQLRGRIKRQPAPVLEAKPGVLDQFAAALPFAMTAAQRRVIGELGEDLAAGSPMLRLVQGDVGAGKTVVAACAALMALSGGWQVALMAPTELLAEQHLRSFSAWLEPLGVRLVGLTARLKGAARQAALDDLAAGRVGVAVGTHALFQEHVRFAKLGLAVIDEQHRFGVHQRLALREKGAHNGITPHQLIMTATPIPRTLAMLGYADLDVSVIDELPPGRTPVTTTVISSARRDEVIDRITHWAEQGRQVYWVCTLIEESEMLQCEAAEATASRLAEALPAVRVALVHGRMKPAQKDAVMQAFKSGEADLLVATTVIEVGVDVPNASLMVIENAERLGLAQLHQLRGRVGRGPGEAHCLLMYQPPLSALARERLGILRETNDGFRIAEKDLQLRGPGEVLGTRQTGQIQFRIADLTRDQALLDAVKAAAETVRRECPEHAPLLMARWLGQAERYAEA</sequence>
<comment type="catalytic activity">
    <reaction evidence="12 15">
        <text>Couples ATP hydrolysis with the unwinding of duplex DNA by translocating in the 3'-5' direction.</text>
        <dbReference type="EC" id="5.6.2.4"/>
    </reaction>
</comment>
<evidence type="ECO:0000256" key="10">
    <source>
        <dbReference type="ARBA" id="ARBA00023204"/>
    </source>
</evidence>
<dbReference type="PROSITE" id="PS51194">
    <property type="entry name" value="HELICASE_CTER"/>
    <property type="match status" value="1"/>
</dbReference>
<evidence type="ECO:0000256" key="12">
    <source>
        <dbReference type="ARBA" id="ARBA00034617"/>
    </source>
</evidence>
<evidence type="ECO:0000313" key="19">
    <source>
        <dbReference type="Proteomes" id="UP000824988"/>
    </source>
</evidence>
<keyword evidence="7 15" id="KW-0067">ATP-binding</keyword>
<dbReference type="CDD" id="cd17992">
    <property type="entry name" value="DEXHc_RecG"/>
    <property type="match status" value="1"/>
</dbReference>